<evidence type="ECO:0000313" key="1">
    <source>
        <dbReference type="EMBL" id="CAB5221236.1"/>
    </source>
</evidence>
<protein>
    <recommendedName>
        <fullName evidence="2">Glycosyltransferase</fullName>
    </recommendedName>
</protein>
<accession>A0A6J7WTF1</accession>
<evidence type="ECO:0008006" key="2">
    <source>
        <dbReference type="Google" id="ProtNLM"/>
    </source>
</evidence>
<organism evidence="1">
    <name type="scientific">uncultured Caudovirales phage</name>
    <dbReference type="NCBI Taxonomy" id="2100421"/>
    <lineage>
        <taxon>Viruses</taxon>
        <taxon>Duplodnaviria</taxon>
        <taxon>Heunggongvirae</taxon>
        <taxon>Uroviricota</taxon>
        <taxon>Caudoviricetes</taxon>
        <taxon>Peduoviridae</taxon>
        <taxon>Maltschvirus</taxon>
        <taxon>Maltschvirus maltsch</taxon>
    </lineage>
</organism>
<dbReference type="InterPro" id="IPR029044">
    <property type="entry name" value="Nucleotide-diphossugar_trans"/>
</dbReference>
<dbReference type="SUPFAM" id="SSF53448">
    <property type="entry name" value="Nucleotide-diphospho-sugar transferases"/>
    <property type="match status" value="1"/>
</dbReference>
<sequence length="240" mass="28691">MFIMDSIVKFIVFKWGNKYSPEYVNRLYKSLKKTYSGKFDFYCFTDDPAGLECKTIDITTLPNYNSKVFTACKLDLFNGLPFDGPYALLDLDVLILRDLRPYFDEYQFKEPRLIYCNWQPPERIYESYYRGDCYVNSSFVTWNGDQLKWVYDRFYEFKEILSYKIPSFDKFLFYTSKKELTFHPDNIVYAYSFGSVWPDEKPAVHRPEYYIAIFNTSHDSGVELHDADGWARDLWLSYDS</sequence>
<proteinExistence type="predicted"/>
<gene>
    <name evidence="1" type="ORF">UFOVP247_115</name>
</gene>
<name>A0A6J7WTF1_9CAUD</name>
<reference evidence="1" key="1">
    <citation type="submission" date="2020-05" db="EMBL/GenBank/DDBJ databases">
        <authorList>
            <person name="Chiriac C."/>
            <person name="Salcher M."/>
            <person name="Ghai R."/>
            <person name="Kavagutti S V."/>
        </authorList>
    </citation>
    <scope>NUCLEOTIDE SEQUENCE</scope>
</reference>
<dbReference type="EMBL" id="LR798288">
    <property type="protein sequence ID" value="CAB5221236.1"/>
    <property type="molecule type" value="Genomic_DNA"/>
</dbReference>